<dbReference type="Proteomes" id="UP000587586">
    <property type="component" value="Unassembled WGS sequence"/>
</dbReference>
<protein>
    <submittedName>
        <fullName evidence="2">Conjugative relaxase</fullName>
    </submittedName>
</protein>
<accession>A0A6V8N7E3</accession>
<evidence type="ECO:0000313" key="3">
    <source>
        <dbReference type="Proteomes" id="UP000587586"/>
    </source>
</evidence>
<dbReference type="SUPFAM" id="SSF52540">
    <property type="entry name" value="P-loop containing nucleoside triphosphate hydrolases"/>
    <property type="match status" value="1"/>
</dbReference>
<dbReference type="InterPro" id="IPR027417">
    <property type="entry name" value="P-loop_NTPase"/>
</dbReference>
<dbReference type="Gene3D" id="2.30.30.940">
    <property type="match status" value="1"/>
</dbReference>
<dbReference type="Pfam" id="PF08751">
    <property type="entry name" value="TrwC"/>
    <property type="match status" value="1"/>
</dbReference>
<keyword evidence="3" id="KW-1185">Reference proteome</keyword>
<dbReference type="InterPro" id="IPR014862">
    <property type="entry name" value="TrwC"/>
</dbReference>
<dbReference type="AlphaFoldDB" id="A0A6V8N7E3"/>
<dbReference type="Pfam" id="PF13604">
    <property type="entry name" value="AAA_30"/>
    <property type="match status" value="1"/>
</dbReference>
<organism evidence="2 3">
    <name type="scientific">Geomonas limicola</name>
    <dbReference type="NCBI Taxonomy" id="2740186"/>
    <lineage>
        <taxon>Bacteria</taxon>
        <taxon>Pseudomonadati</taxon>
        <taxon>Thermodesulfobacteriota</taxon>
        <taxon>Desulfuromonadia</taxon>
        <taxon>Geobacterales</taxon>
        <taxon>Geobacteraceae</taxon>
        <taxon>Geomonas</taxon>
    </lineage>
</organism>
<feature type="domain" description="TrwC relaxase" evidence="1">
    <location>
        <begin position="14"/>
        <end position="281"/>
    </location>
</feature>
<evidence type="ECO:0000259" key="1">
    <source>
        <dbReference type="Pfam" id="PF08751"/>
    </source>
</evidence>
<dbReference type="NCBIfam" id="TIGR02686">
    <property type="entry name" value="relax_trwC"/>
    <property type="match status" value="1"/>
</dbReference>
<name>A0A6V8N7E3_9BACT</name>
<proteinExistence type="predicted"/>
<gene>
    <name evidence="2" type="primary">trwC</name>
    <name evidence="2" type="ORF">GMLC_07980</name>
</gene>
<dbReference type="RefSeq" id="WP_183359774.1">
    <property type="nucleotide sequence ID" value="NZ_BLXZ01000002.1"/>
</dbReference>
<dbReference type="SUPFAM" id="SSF55464">
    <property type="entry name" value="Origin of replication-binding domain, RBD-like"/>
    <property type="match status" value="1"/>
</dbReference>
<dbReference type="NCBIfam" id="NF041492">
    <property type="entry name" value="MobF"/>
    <property type="match status" value="1"/>
</dbReference>
<comment type="caution">
    <text evidence="2">The sequence shown here is derived from an EMBL/GenBank/DDBJ whole genome shotgun (WGS) entry which is preliminary data.</text>
</comment>
<reference evidence="3" key="1">
    <citation type="submission" date="2020-06" db="EMBL/GenBank/DDBJ databases">
        <title>Draft genomic sequecing of Geomonas sp. Red745.</title>
        <authorList>
            <person name="Itoh H."/>
            <person name="Xu Z.X."/>
            <person name="Ushijima N."/>
            <person name="Masuda Y."/>
            <person name="Shiratori Y."/>
            <person name="Senoo K."/>
        </authorList>
    </citation>
    <scope>NUCLEOTIDE SEQUENCE [LARGE SCALE GENOMIC DNA]</scope>
    <source>
        <strain evidence="3">Red745</strain>
    </source>
</reference>
<dbReference type="Gene3D" id="3.40.50.300">
    <property type="entry name" value="P-loop containing nucleotide triphosphate hydrolases"/>
    <property type="match status" value="2"/>
</dbReference>
<sequence>MLSMSPAMAAVQAGGYFSREDYYLREAEIGQNSRWCGGGARALGLVDAVGEEDFRRICRGEDREGNRIVAYNLSGGVEGGRHRAGNDCTFSAPKSVSIAYAVGVDAVKEAHDAAVVAIAGQLERHHSLFRERGELFPGTLVAAKFDHATSRNIDPQLHSHLFVANLTQTPEGAWKANEPKGIYQNKMHLGFLYRVELARELEARGFSFRITDRSQMFFELKGIDPRLVDYFSSRRVEIEGQVANWREEGRFVGVPHGRLYEMAALETRDPKRSISREDVERIFEKGFEACGTSSLQVKEELEREIGLSPELAPRTAPEQMVELAARDLTEKEAVFGRERLLDQAVRISGTAYGVRELDEAIGSRAGVLSLGSDSRGREFFTTTGMRDLEAGNLERVKTLSRTPYESGVPPHEIEAYRERLASEGVRLTAGQWKEVLQEVTGESAFALTVGDPGTAKTGTLGYIERFYEEVLKPAGRAPCTINLAYTGKAAREMSAATGRPGFTLDSFLGAASKFDLQRPNSAGAILDIAGEKIPILKEAPLVLRLDEAGFVGARQAHELMDVVGRFQEHGLKVKVHLLGDTKQMQPIAAGNFLAQVRELGEAGKVEYAHLTEILRQRDPELKEIARGLNREDRPLAENAREALSRLKGRGELVEIPDHAELRSAAVRHYLEESRKPARHPERAAAGERQSVLMVAGTNAEKTELNREVREARVAAGEIERGKTFAVLTPVHQGVTVEGYREGDTLVFTGTQGEDGKLANWGARIGTEARVVALDRERNAVQVKYSFRAGRKGGEVVRHVTREFPAAELVGKTALFREEERNFAVGDRVVALKNDRGLKLNNGDLGTLRELDGEGGAVLDLGGRKVKLDLARYRQVDHAYAVTIHKSQGATVEHSIMVAPVRPGKETPLPATGDIAYGHTSYNALNVAVTRAQFGTRIFTTSKEGLAREVEVVDTKGSTLDKVVRESRELGPFGRAELFRERPLTVLGKEIDTLGKSLAKSGDGMPRLSVESIGIPHTPVPYRELFKPVLQPQMSIPKEPRLPDMGKELELRR</sequence>
<dbReference type="CDD" id="cd18809">
    <property type="entry name" value="SF1_C_RecD"/>
    <property type="match status" value="1"/>
</dbReference>
<dbReference type="InterPro" id="IPR014059">
    <property type="entry name" value="TraI/TrwC_relax"/>
</dbReference>
<dbReference type="EMBL" id="BLXZ01000002">
    <property type="protein sequence ID" value="GFO67219.1"/>
    <property type="molecule type" value="Genomic_DNA"/>
</dbReference>
<evidence type="ECO:0000313" key="2">
    <source>
        <dbReference type="EMBL" id="GFO67219.1"/>
    </source>
</evidence>